<dbReference type="SUPFAM" id="SSF82549">
    <property type="entry name" value="DAK1/DegV-like"/>
    <property type="match status" value="1"/>
</dbReference>
<dbReference type="Gene3D" id="3.30.1180.10">
    <property type="match status" value="1"/>
</dbReference>
<dbReference type="InterPro" id="IPR003797">
    <property type="entry name" value="DegV"/>
</dbReference>
<accession>A0A7G9T4X8</accession>
<keyword evidence="1" id="KW-0446">Lipid-binding</keyword>
<sequence>MSKVKIVTDSTAVLTTDEIEALEITVVPLTVMIDDVMYEDGVTITREDFMDKMAVAKNLPKTSTPSIGVFTDEYERLLDDDSEIISIHLTPGLSGTFNTAQQAAQLVHSERIHPVDSKFIDRAQSFQVIRAARMAQAGASVAEILADIEQTSENTELYLTLSSLDNLTAGGRISKATGFIGGLLNIKIGAHVVDGEIEAEVKGRGSKTTKNYLDKILNQMHDTDGIQMIGLSHAGIPDEAEAFAKRLREEFPDAELMVQQTTPTVATHTGVGAFGFSYLKAF</sequence>
<dbReference type="InterPro" id="IPR050270">
    <property type="entry name" value="DegV_domain_contain"/>
</dbReference>
<dbReference type="NCBIfam" id="TIGR00762">
    <property type="entry name" value="DegV"/>
    <property type="match status" value="1"/>
</dbReference>
<dbReference type="EMBL" id="CP060724">
    <property type="protein sequence ID" value="QNN75153.1"/>
    <property type="molecule type" value="Genomic_DNA"/>
</dbReference>
<evidence type="ECO:0000313" key="3">
    <source>
        <dbReference type="Proteomes" id="UP000515800"/>
    </source>
</evidence>
<dbReference type="InterPro" id="IPR043168">
    <property type="entry name" value="DegV_C"/>
</dbReference>
<organism evidence="2 3">
    <name type="scientific">Weissella diestrammenae</name>
    <dbReference type="NCBI Taxonomy" id="1162633"/>
    <lineage>
        <taxon>Bacteria</taxon>
        <taxon>Bacillati</taxon>
        <taxon>Bacillota</taxon>
        <taxon>Bacilli</taxon>
        <taxon>Lactobacillales</taxon>
        <taxon>Lactobacillaceae</taxon>
        <taxon>Weissella</taxon>
    </lineage>
</organism>
<dbReference type="PANTHER" id="PTHR33434:SF8">
    <property type="entry name" value="DEGV DOMAIN-CONTAINING PROTEIN SPR1019"/>
    <property type="match status" value="1"/>
</dbReference>
<dbReference type="Gene3D" id="3.40.50.10170">
    <property type="match status" value="1"/>
</dbReference>
<gene>
    <name evidence="2" type="ORF">H9L19_07235</name>
</gene>
<proteinExistence type="predicted"/>
<dbReference type="RefSeq" id="WP_187528988.1">
    <property type="nucleotide sequence ID" value="NZ_CP060724.1"/>
</dbReference>
<dbReference type="KEGG" id="wdi:H9L19_07235"/>
<evidence type="ECO:0000313" key="2">
    <source>
        <dbReference type="EMBL" id="QNN75153.1"/>
    </source>
</evidence>
<keyword evidence="3" id="KW-1185">Reference proteome</keyword>
<dbReference type="Proteomes" id="UP000515800">
    <property type="component" value="Chromosome"/>
</dbReference>
<dbReference type="PANTHER" id="PTHR33434">
    <property type="entry name" value="DEGV DOMAIN-CONTAINING PROTEIN DR_1986-RELATED"/>
    <property type="match status" value="1"/>
</dbReference>
<name>A0A7G9T4X8_9LACO</name>
<reference evidence="2 3" key="1">
    <citation type="submission" date="2020-08" db="EMBL/GenBank/DDBJ databases">
        <title>Genome sequence of Weissella diestrammenae KACC 16890T.</title>
        <authorList>
            <person name="Hyun D.-W."/>
            <person name="Bae J.-W."/>
        </authorList>
    </citation>
    <scope>NUCLEOTIDE SEQUENCE [LARGE SCALE GENOMIC DNA]</scope>
    <source>
        <strain evidence="2 3">KACC 16890</strain>
    </source>
</reference>
<dbReference type="AlphaFoldDB" id="A0A7G9T4X8"/>
<dbReference type="PROSITE" id="PS51482">
    <property type="entry name" value="DEGV"/>
    <property type="match status" value="1"/>
</dbReference>
<dbReference type="Pfam" id="PF02645">
    <property type="entry name" value="DegV"/>
    <property type="match status" value="1"/>
</dbReference>
<protein>
    <submittedName>
        <fullName evidence="2">DegV family protein</fullName>
    </submittedName>
</protein>
<dbReference type="GO" id="GO:0008289">
    <property type="term" value="F:lipid binding"/>
    <property type="evidence" value="ECO:0007669"/>
    <property type="project" value="UniProtKB-KW"/>
</dbReference>
<evidence type="ECO:0000256" key="1">
    <source>
        <dbReference type="ARBA" id="ARBA00023121"/>
    </source>
</evidence>